<dbReference type="FunFam" id="2.40.50.140:FF:000115">
    <property type="entry name" value="28S ribosomal protein S12, mitochondrial"/>
    <property type="match status" value="1"/>
</dbReference>
<reference evidence="8" key="1">
    <citation type="journal article" date="2017" name="Front. Cell. Infect. Microbiol.">
        <title>The Distinct Transcriptional Response of the Midgut of Amblyomma sculptum and Amblyomma aureolatum Ticks to Rickettsia rickettsii Correlates to Their Differences in Susceptibility to Infection.</title>
        <authorList>
            <person name="Martins L.A."/>
            <person name="Galletti M.F.B.M."/>
            <person name="Ribeiro J.M."/>
            <person name="Fujita A."/>
            <person name="Costa F.B."/>
            <person name="Labruna M.B."/>
            <person name="Daffre S."/>
            <person name="Fogaca A.C."/>
        </authorList>
    </citation>
    <scope>NUCLEOTIDE SEQUENCE</scope>
</reference>
<dbReference type="InterPro" id="IPR006032">
    <property type="entry name" value="Ribosomal_uS12"/>
</dbReference>
<dbReference type="GO" id="GO:0015935">
    <property type="term" value="C:small ribosomal subunit"/>
    <property type="evidence" value="ECO:0007669"/>
    <property type="project" value="InterPro"/>
</dbReference>
<evidence type="ECO:0000256" key="2">
    <source>
        <dbReference type="ARBA" id="ARBA00005657"/>
    </source>
</evidence>
<comment type="subcellular location">
    <subcellularLocation>
        <location evidence="1">Mitochondrion</location>
    </subcellularLocation>
</comment>
<dbReference type="GO" id="GO:0005739">
    <property type="term" value="C:mitochondrion"/>
    <property type="evidence" value="ECO:0007669"/>
    <property type="project" value="UniProtKB-SubCell"/>
</dbReference>
<keyword evidence="5" id="KW-0496">Mitochondrion</keyword>
<dbReference type="EMBL" id="GFAC01006943">
    <property type="protein sequence ID" value="JAT92245.1"/>
    <property type="molecule type" value="mRNA"/>
</dbReference>
<proteinExistence type="evidence at transcript level"/>
<dbReference type="Pfam" id="PF00164">
    <property type="entry name" value="Ribosom_S12_S23"/>
    <property type="match status" value="1"/>
</dbReference>
<evidence type="ECO:0000256" key="6">
    <source>
        <dbReference type="ARBA" id="ARBA00023274"/>
    </source>
</evidence>
<dbReference type="InterPro" id="IPR012340">
    <property type="entry name" value="NA-bd_OB-fold"/>
</dbReference>
<evidence type="ECO:0000256" key="5">
    <source>
        <dbReference type="ARBA" id="ARBA00023128"/>
    </source>
</evidence>
<dbReference type="GO" id="GO:0003735">
    <property type="term" value="F:structural constituent of ribosome"/>
    <property type="evidence" value="ECO:0007669"/>
    <property type="project" value="InterPro"/>
</dbReference>
<keyword evidence="6" id="KW-0687">Ribonucleoprotein</keyword>
<name>A0A1E1WZ04_9ACAR</name>
<organism evidence="8">
    <name type="scientific">Amblyomma aureolatum</name>
    <dbReference type="NCBI Taxonomy" id="187763"/>
    <lineage>
        <taxon>Eukaryota</taxon>
        <taxon>Metazoa</taxon>
        <taxon>Ecdysozoa</taxon>
        <taxon>Arthropoda</taxon>
        <taxon>Chelicerata</taxon>
        <taxon>Arachnida</taxon>
        <taxon>Acari</taxon>
        <taxon>Parasitiformes</taxon>
        <taxon>Ixodida</taxon>
        <taxon>Ixodoidea</taxon>
        <taxon>Ixodidae</taxon>
        <taxon>Amblyomminae</taxon>
        <taxon>Amblyomma</taxon>
    </lineage>
</organism>
<dbReference type="PRINTS" id="PR01034">
    <property type="entry name" value="RIBOSOMALS12"/>
</dbReference>
<evidence type="ECO:0000256" key="3">
    <source>
        <dbReference type="ARBA" id="ARBA00022946"/>
    </source>
</evidence>
<dbReference type="PANTHER" id="PTHR11652">
    <property type="entry name" value="30S RIBOSOMAL PROTEIN S12 FAMILY MEMBER"/>
    <property type="match status" value="1"/>
</dbReference>
<dbReference type="AlphaFoldDB" id="A0A1E1WZ04"/>
<evidence type="ECO:0000256" key="7">
    <source>
        <dbReference type="ARBA" id="ARBA00035248"/>
    </source>
</evidence>
<sequence>MFCLRSLANAFAQMTIHAAKPSRSLSFCATGAWQASLSAPHTRLSANPPIAAVTQLHRISLPTVQPMRHLFFVKHKGPPPRDGLIYDPILEKVHAGGIPPPKKKRKHPLDSQPFMKGVVIKTLIKKPKKPNSANRKCVLVRLSNGKEAAAYVPGVGHNLQEHSVVLVYKSRTKDVPGLKLKVVRGKYDCAHVIRKPQSGS</sequence>
<dbReference type="CDD" id="cd03368">
    <property type="entry name" value="Ribosomal_S12"/>
    <property type="match status" value="1"/>
</dbReference>
<dbReference type="SUPFAM" id="SSF50249">
    <property type="entry name" value="Nucleic acid-binding proteins"/>
    <property type="match status" value="1"/>
</dbReference>
<protein>
    <recommendedName>
        <fullName evidence="7">Small ribosomal subunit protein uS12m</fullName>
    </recommendedName>
</protein>
<evidence type="ECO:0000313" key="8">
    <source>
        <dbReference type="EMBL" id="JAT92245.1"/>
    </source>
</evidence>
<evidence type="ECO:0000256" key="4">
    <source>
        <dbReference type="ARBA" id="ARBA00022980"/>
    </source>
</evidence>
<keyword evidence="3" id="KW-0809">Transit peptide</keyword>
<dbReference type="InterPro" id="IPR005679">
    <property type="entry name" value="Ribosomal_uS12_bac"/>
</dbReference>
<evidence type="ECO:0000256" key="1">
    <source>
        <dbReference type="ARBA" id="ARBA00004173"/>
    </source>
</evidence>
<dbReference type="Gene3D" id="2.40.50.140">
    <property type="entry name" value="Nucleic acid-binding proteins"/>
    <property type="match status" value="1"/>
</dbReference>
<comment type="similarity">
    <text evidence="2">Belongs to the universal ribosomal protein uS12 family.</text>
</comment>
<keyword evidence="4 8" id="KW-0689">Ribosomal protein</keyword>
<dbReference type="GO" id="GO:0006412">
    <property type="term" value="P:translation"/>
    <property type="evidence" value="ECO:0007669"/>
    <property type="project" value="InterPro"/>
</dbReference>
<dbReference type="PROSITE" id="PS00055">
    <property type="entry name" value="RIBOSOMAL_S12"/>
    <property type="match status" value="1"/>
</dbReference>
<accession>A0A1E1WZ04</accession>